<dbReference type="InterPro" id="IPR036583">
    <property type="entry name" value="23S_rRNA_IVS_sf"/>
</dbReference>
<keyword evidence="2" id="KW-1185">Reference proteome</keyword>
<dbReference type="Gene3D" id="1.20.1440.60">
    <property type="entry name" value="23S rRNA-intervening sequence"/>
    <property type="match status" value="1"/>
</dbReference>
<dbReference type="PANTHER" id="PTHR38471:SF2">
    <property type="entry name" value="FOUR HELIX BUNDLE PROTEIN"/>
    <property type="match status" value="1"/>
</dbReference>
<accession>A0A5B8Y4U8</accession>
<dbReference type="AlphaFoldDB" id="A0A4Y6PTU1"/>
<reference evidence="1 2" key="1">
    <citation type="submission" date="2019-06" db="EMBL/GenBank/DDBJ databases">
        <title>Persicimonas caeni gen. nov., sp. nov., a predatory bacterium isolated from solar saltern.</title>
        <authorList>
            <person name="Wang S."/>
        </authorList>
    </citation>
    <scope>NUCLEOTIDE SEQUENCE [LARGE SCALE GENOMIC DNA]</scope>
    <source>
        <strain evidence="1 2">YN101</strain>
    </source>
</reference>
<dbReference type="Proteomes" id="UP000315995">
    <property type="component" value="Chromosome"/>
</dbReference>
<accession>A0A4Y6PTU1</accession>
<organism evidence="1 2">
    <name type="scientific">Persicimonas caeni</name>
    <dbReference type="NCBI Taxonomy" id="2292766"/>
    <lineage>
        <taxon>Bacteria</taxon>
        <taxon>Deltaproteobacteria</taxon>
        <taxon>Bradymonadales</taxon>
        <taxon>Bradymonadaceae</taxon>
        <taxon>Persicimonas</taxon>
    </lineage>
</organism>
<evidence type="ECO:0000313" key="1">
    <source>
        <dbReference type="EMBL" id="QDG51741.1"/>
    </source>
</evidence>
<sequence>MRRLLDGGRSHDRSVSTINLEETREGDNMLAYEKLDVYQCSLDFVALSAQVIEALPRGHSDVANQFHRAAYSVPLNIAEGSGKMTAKDSRRYRAIARGSAAECNAILDVLDRLNVIESQQYRKGKELTKRMVQMLTKMC</sequence>
<dbReference type="EMBL" id="CP041186">
    <property type="protein sequence ID" value="QDG51741.1"/>
    <property type="molecule type" value="Genomic_DNA"/>
</dbReference>
<gene>
    <name evidence="1" type="ORF">FIV42_13580</name>
</gene>
<dbReference type="PANTHER" id="PTHR38471">
    <property type="entry name" value="FOUR HELIX BUNDLE PROTEIN"/>
    <property type="match status" value="1"/>
</dbReference>
<proteinExistence type="predicted"/>
<name>A0A4Y6PTU1_PERCE</name>
<dbReference type="InterPro" id="IPR012657">
    <property type="entry name" value="23S_rRNA-intervening_sequence"/>
</dbReference>
<dbReference type="Pfam" id="PF05635">
    <property type="entry name" value="23S_rRNA_IVP"/>
    <property type="match status" value="1"/>
</dbReference>
<dbReference type="NCBIfam" id="TIGR02436">
    <property type="entry name" value="four helix bundle protein"/>
    <property type="match status" value="1"/>
</dbReference>
<dbReference type="OrthoDB" id="9800370at2"/>
<protein>
    <submittedName>
        <fullName evidence="1">Four helix bundle protein</fullName>
    </submittedName>
</protein>
<dbReference type="SUPFAM" id="SSF158446">
    <property type="entry name" value="IVS-encoded protein-like"/>
    <property type="match status" value="1"/>
</dbReference>
<evidence type="ECO:0000313" key="2">
    <source>
        <dbReference type="Proteomes" id="UP000315995"/>
    </source>
</evidence>